<evidence type="ECO:0000313" key="4">
    <source>
        <dbReference type="Proteomes" id="UP000432015"/>
    </source>
</evidence>
<dbReference type="Pfam" id="PF19803">
    <property type="entry name" value="DUF6286"/>
    <property type="match status" value="1"/>
</dbReference>
<organism evidence="3 4">
    <name type="scientific">Actinomadura litoris</name>
    <dbReference type="NCBI Taxonomy" id="2678616"/>
    <lineage>
        <taxon>Bacteria</taxon>
        <taxon>Bacillati</taxon>
        <taxon>Actinomycetota</taxon>
        <taxon>Actinomycetes</taxon>
        <taxon>Streptosporangiales</taxon>
        <taxon>Thermomonosporaceae</taxon>
        <taxon>Actinomadura</taxon>
    </lineage>
</organism>
<evidence type="ECO:0000313" key="3">
    <source>
        <dbReference type="EMBL" id="MUN37034.1"/>
    </source>
</evidence>
<accession>A0A7K1KXW6</accession>
<feature type="transmembrane region" description="Helical" evidence="1">
    <location>
        <begin position="84"/>
        <end position="104"/>
    </location>
</feature>
<evidence type="ECO:0000259" key="2">
    <source>
        <dbReference type="Pfam" id="PF19803"/>
    </source>
</evidence>
<dbReference type="AlphaFoldDB" id="A0A7K1KXW6"/>
<reference evidence="3 4" key="1">
    <citation type="submission" date="2019-11" db="EMBL/GenBank/DDBJ databases">
        <authorList>
            <person name="Cao P."/>
        </authorList>
    </citation>
    <scope>NUCLEOTIDE SEQUENCE [LARGE SCALE GENOMIC DNA]</scope>
    <source>
        <strain evidence="3 4">NEAU-AAG5</strain>
    </source>
</reference>
<keyword evidence="1" id="KW-1133">Transmembrane helix</keyword>
<name>A0A7K1KXW6_9ACTN</name>
<dbReference type="Proteomes" id="UP000432015">
    <property type="component" value="Unassembled WGS sequence"/>
</dbReference>
<comment type="caution">
    <text evidence="3">The sequence shown here is derived from an EMBL/GenBank/DDBJ whole genome shotgun (WGS) entry which is preliminary data.</text>
</comment>
<gene>
    <name evidence="3" type="ORF">GNZ18_10545</name>
</gene>
<feature type="domain" description="DUF6286" evidence="2">
    <location>
        <begin position="94"/>
        <end position="199"/>
    </location>
</feature>
<dbReference type="RefSeq" id="WP_156216044.1">
    <property type="nucleotide sequence ID" value="NZ_WOFH01000003.1"/>
</dbReference>
<dbReference type="EMBL" id="WOFH01000003">
    <property type="protein sequence ID" value="MUN37034.1"/>
    <property type="molecule type" value="Genomic_DNA"/>
</dbReference>
<evidence type="ECO:0000256" key="1">
    <source>
        <dbReference type="SAM" id="Phobius"/>
    </source>
</evidence>
<protein>
    <submittedName>
        <fullName evidence="3">Alkaline shock response membrane anchor protein AmaP</fullName>
    </submittedName>
</protein>
<keyword evidence="1" id="KW-0812">Transmembrane</keyword>
<keyword evidence="1" id="KW-0472">Membrane</keyword>
<sequence length="204" mass="21727">MAESLVRDVIQETQSRQRARRLAAREFRPRRTLAGLAAALLLTVAGGAVAIELAAQALGSGVHPVPGADRAADALGRLPWSHPGVRACAAGVAVLGLALVLAAVPGRMRGMPLDGSDPRLAGVLRRSALRRSLADAALSVPGIERARVRGAGLVRRRVIVRAATGYRNPANLEELVHCAVDDRLDSIEPMFRPPVDVRLTWRKD</sequence>
<dbReference type="InterPro" id="IPR046253">
    <property type="entry name" value="DUF6286"/>
</dbReference>
<keyword evidence="4" id="KW-1185">Reference proteome</keyword>
<proteinExistence type="predicted"/>